<accession>A0AAD9CRH7</accession>
<dbReference type="PANTHER" id="PTHR46961">
    <property type="entry name" value="DYNEIN HEAVY CHAIN 1, AXONEMAL-LIKE PROTEIN"/>
    <property type="match status" value="1"/>
</dbReference>
<evidence type="ECO:0000259" key="1">
    <source>
        <dbReference type="Pfam" id="PF03028"/>
    </source>
</evidence>
<dbReference type="InterPro" id="IPR026983">
    <property type="entry name" value="DHC"/>
</dbReference>
<dbReference type="Pfam" id="PF03028">
    <property type="entry name" value="Dynein_heavy"/>
    <property type="match status" value="1"/>
</dbReference>
<dbReference type="Gene3D" id="3.10.490.20">
    <property type="match status" value="1"/>
</dbReference>
<gene>
    <name evidence="4" type="ORF">KUDE01_008920</name>
</gene>
<evidence type="ECO:0000259" key="2">
    <source>
        <dbReference type="Pfam" id="PF18198"/>
    </source>
</evidence>
<evidence type="ECO:0000313" key="4">
    <source>
        <dbReference type="EMBL" id="KAK1906523.1"/>
    </source>
</evidence>
<dbReference type="InterPro" id="IPR041658">
    <property type="entry name" value="AAA_lid_11"/>
</dbReference>
<dbReference type="InterPro" id="IPR043160">
    <property type="entry name" value="Dynein_C_barrel"/>
</dbReference>
<dbReference type="Gene3D" id="1.10.8.720">
    <property type="entry name" value="Region D6 of dynein motor"/>
    <property type="match status" value="2"/>
</dbReference>
<feature type="non-terminal residue" evidence="4">
    <location>
        <position position="576"/>
    </location>
</feature>
<dbReference type="InterPro" id="IPR004273">
    <property type="entry name" value="Dynein_heavy_D6_P-loop"/>
</dbReference>
<proteinExistence type="predicted"/>
<dbReference type="AlphaFoldDB" id="A0AAD9CRH7"/>
<dbReference type="GO" id="GO:0030286">
    <property type="term" value="C:dynein complex"/>
    <property type="evidence" value="ECO:0007669"/>
    <property type="project" value="InterPro"/>
</dbReference>
<dbReference type="Pfam" id="PF18199">
    <property type="entry name" value="Dynein_C"/>
    <property type="match status" value="2"/>
</dbReference>
<evidence type="ECO:0000313" key="5">
    <source>
        <dbReference type="Proteomes" id="UP001228049"/>
    </source>
</evidence>
<dbReference type="EMBL" id="JASDAP010000001">
    <property type="protein sequence ID" value="KAK1906523.1"/>
    <property type="molecule type" value="Genomic_DNA"/>
</dbReference>
<evidence type="ECO:0000259" key="3">
    <source>
        <dbReference type="Pfam" id="PF18199"/>
    </source>
</evidence>
<comment type="caution">
    <text evidence="4">The sequence shown here is derived from an EMBL/GenBank/DDBJ whole genome shotgun (WGS) entry which is preliminary data.</text>
</comment>
<dbReference type="Proteomes" id="UP001228049">
    <property type="component" value="Unassembled WGS sequence"/>
</dbReference>
<feature type="domain" description="Dynein heavy chain C-terminal" evidence="3">
    <location>
        <begin position="410"/>
        <end position="531"/>
    </location>
</feature>
<dbReference type="PANTHER" id="PTHR46961:SF16">
    <property type="entry name" value="DYNEIN AXONEMAL HEAVY CHAIN 17-RELATED"/>
    <property type="match status" value="1"/>
</dbReference>
<dbReference type="InterPro" id="IPR027417">
    <property type="entry name" value="P-loop_NTPase"/>
</dbReference>
<dbReference type="Gene3D" id="3.40.50.300">
    <property type="entry name" value="P-loop containing nucleotide triphosphate hydrolases"/>
    <property type="match status" value="1"/>
</dbReference>
<dbReference type="InterPro" id="IPR041228">
    <property type="entry name" value="Dynein_C"/>
</dbReference>
<sequence>MEEFWHLDRDIEGSAKRWKKFVESECPEKEKLPQEWKNKTCPETVHNEGPEAGPHDVRRQLESCSPCRDFVEERLGSTYVIGRSLDFALSFEESGPATPMFFILSPGVDPLKDVEKHGKRLGYTFDNKNFHNVSLGQGQEVVDRQALHLAARSGHWVILQNIHLVACWLGTLEKLLEQHAEGSPENFRVFVSAEPSSSPEGHIIPQGILENSIKITNEPPSGMQAKLHKALDNFSQDTLEMCVRENKFKSILFALCYFHAMVAERRNVLYNYLEANPKVPYDDLRYLFGEITDDWDRRLCRTYLEEFIKPEMMEGELQLSPGFFRLETWTTTATTRVMSIECLITDIASLHSSPDNCLSERAQVCLQKELKVCLQKELKVCLQKELKVCLQKELKVCLQKELKVCLQKELQKELKVRVVLEEIMEKLPEKFNMVDLRGRAEERTPYQVVALQECERMNILTQEIRRSLHQLSMGLKGELTMTGDMENLQNAVFLDIVPDGWTKRAYPSMCGLALWFSDLLLRIKELEAWLRNEWPLDRMCLQCDVTKKNREDFTVLPREGAYLHGLYMEGARWDSQ</sequence>
<dbReference type="GO" id="GO:0045505">
    <property type="term" value="F:dynein intermediate chain binding"/>
    <property type="evidence" value="ECO:0007669"/>
    <property type="project" value="InterPro"/>
</dbReference>
<keyword evidence="5" id="KW-1185">Reference proteome</keyword>
<organism evidence="4 5">
    <name type="scientific">Dissostichus eleginoides</name>
    <name type="common">Patagonian toothfish</name>
    <name type="synonym">Dissostichus amissus</name>
    <dbReference type="NCBI Taxonomy" id="100907"/>
    <lineage>
        <taxon>Eukaryota</taxon>
        <taxon>Metazoa</taxon>
        <taxon>Chordata</taxon>
        <taxon>Craniata</taxon>
        <taxon>Vertebrata</taxon>
        <taxon>Euteleostomi</taxon>
        <taxon>Actinopterygii</taxon>
        <taxon>Neopterygii</taxon>
        <taxon>Teleostei</taxon>
        <taxon>Neoteleostei</taxon>
        <taxon>Acanthomorphata</taxon>
        <taxon>Eupercaria</taxon>
        <taxon>Perciformes</taxon>
        <taxon>Notothenioidei</taxon>
        <taxon>Nototheniidae</taxon>
        <taxon>Dissostichus</taxon>
    </lineage>
</organism>
<protein>
    <submittedName>
        <fullName evidence="4">Dynein heavy chain 9 axonemal</fullName>
    </submittedName>
</protein>
<feature type="domain" description="Dynein heavy chain AAA lid" evidence="2">
    <location>
        <begin position="267"/>
        <end position="328"/>
    </location>
</feature>
<feature type="domain" description="Dynein heavy chain region D6 P-loop" evidence="1">
    <location>
        <begin position="96"/>
        <end position="216"/>
    </location>
</feature>
<dbReference type="InterPro" id="IPR042219">
    <property type="entry name" value="AAA_lid_11_sf"/>
</dbReference>
<feature type="domain" description="Dynein heavy chain C-terminal" evidence="3">
    <location>
        <begin position="532"/>
        <end position="576"/>
    </location>
</feature>
<dbReference type="Gene3D" id="1.20.1270.280">
    <property type="match status" value="1"/>
</dbReference>
<dbReference type="GO" id="GO:0008569">
    <property type="term" value="F:minus-end-directed microtubule motor activity"/>
    <property type="evidence" value="ECO:0007669"/>
    <property type="project" value="InterPro"/>
</dbReference>
<name>A0AAD9CRH7_DISEL</name>
<dbReference type="GO" id="GO:0007018">
    <property type="term" value="P:microtubule-based movement"/>
    <property type="evidence" value="ECO:0007669"/>
    <property type="project" value="InterPro"/>
</dbReference>
<dbReference type="FunFam" id="3.40.50.300:FF:000411">
    <property type="entry name" value="dynein heavy chain 17, axonemal"/>
    <property type="match status" value="1"/>
</dbReference>
<dbReference type="GO" id="GO:0051959">
    <property type="term" value="F:dynein light intermediate chain binding"/>
    <property type="evidence" value="ECO:0007669"/>
    <property type="project" value="InterPro"/>
</dbReference>
<reference evidence="4" key="1">
    <citation type="submission" date="2023-04" db="EMBL/GenBank/DDBJ databases">
        <title>Chromosome-level genome of Chaenocephalus aceratus.</title>
        <authorList>
            <person name="Park H."/>
        </authorList>
    </citation>
    <scope>NUCLEOTIDE SEQUENCE</scope>
    <source>
        <strain evidence="4">DE</strain>
        <tissue evidence="4">Muscle</tissue>
    </source>
</reference>
<dbReference type="Pfam" id="PF18198">
    <property type="entry name" value="AAA_lid_11"/>
    <property type="match status" value="1"/>
</dbReference>